<comment type="caution">
    <text evidence="4">The sequence shown here is derived from an EMBL/GenBank/DDBJ whole genome shotgun (WGS) entry which is preliminary data.</text>
</comment>
<dbReference type="Gene3D" id="2.60.40.4270">
    <property type="entry name" value="Listeria-Bacteroides repeat domain"/>
    <property type="match status" value="1"/>
</dbReference>
<accession>A0A9D1AJG8</accession>
<name>A0A9D1AJG8_9FIRM</name>
<dbReference type="EMBL" id="DVGY01000014">
    <property type="protein sequence ID" value="HIR40316.1"/>
    <property type="molecule type" value="Genomic_DNA"/>
</dbReference>
<feature type="domain" description="VWFA" evidence="3">
    <location>
        <begin position="398"/>
        <end position="488"/>
    </location>
</feature>
<dbReference type="Gene3D" id="3.40.50.410">
    <property type="entry name" value="von Willebrand factor, type A domain"/>
    <property type="match status" value="1"/>
</dbReference>
<proteinExistence type="predicted"/>
<keyword evidence="2" id="KW-0732">Signal</keyword>
<feature type="chain" id="PRO_5038690630" evidence="2">
    <location>
        <begin position="30"/>
        <end position="493"/>
    </location>
</feature>
<dbReference type="CDD" id="cd00198">
    <property type="entry name" value="vWFA"/>
    <property type="match status" value="1"/>
</dbReference>
<evidence type="ECO:0000313" key="5">
    <source>
        <dbReference type="Proteomes" id="UP000886749"/>
    </source>
</evidence>
<feature type="non-terminal residue" evidence="4">
    <location>
        <position position="493"/>
    </location>
</feature>
<dbReference type="InterPro" id="IPR036465">
    <property type="entry name" value="vWFA_dom_sf"/>
</dbReference>
<dbReference type="Proteomes" id="UP000886749">
    <property type="component" value="Unassembled WGS sequence"/>
</dbReference>
<reference evidence="4" key="1">
    <citation type="submission" date="2020-10" db="EMBL/GenBank/DDBJ databases">
        <authorList>
            <person name="Gilroy R."/>
        </authorList>
    </citation>
    <scope>NUCLEOTIDE SEQUENCE</scope>
    <source>
        <strain evidence="4">CHK184-25365</strain>
    </source>
</reference>
<gene>
    <name evidence="4" type="ORF">IAB36_00595</name>
</gene>
<dbReference type="InterPro" id="IPR002035">
    <property type="entry name" value="VWF_A"/>
</dbReference>
<sequence length="493" mass="52167">MKHRAKRIISILCALAMCGAMVPAVTAFAQPSASSAAETVEAAQVETLQPGSSTLTAGAQAVLQGTVSEEGGDSWRASADGGYDADGIQILSGSDTNAVTIQVTKAGIYNVRHTWNTGLSWPMSTDSENFRITVSAEQVTVGELEFYTNIQGVPYENGQAVPTTLHYTLHYRGTAAPTSSGNFDSYFAPIAFTATVDQVGTDISILPAQDQAGKVLIQGYYRLDYDTTGNPAYWDAAAIHKDEAVYLEVTDDNAIRFVTSGGKPYTNDDAGMVESILAADTCVLTFDAGEGTAVTTALSQQNQEFVLPTSTREGYELGGWTADVDGKTYQAGKAYTVTGDTAFTAYWTVKGPDTDPVDPTPGEEDGVSVDKTATDLVNDETNVTLTVGGQQQSTVSDVVFVLDKSASLDIRQEAMNMLDELKAQAEEGNLIKVGVVNFESGVLESMPLTPLTEENLDTIRNSVEYINPESSGTNIYAGLAAGEAMLDADTAVA</sequence>
<dbReference type="SUPFAM" id="SSF53300">
    <property type="entry name" value="vWA-like"/>
    <property type="match status" value="1"/>
</dbReference>
<evidence type="ECO:0000313" key="4">
    <source>
        <dbReference type="EMBL" id="HIR40316.1"/>
    </source>
</evidence>
<dbReference type="Pfam" id="PF13519">
    <property type="entry name" value="VWA_2"/>
    <property type="match status" value="1"/>
</dbReference>
<dbReference type="Pfam" id="PF09479">
    <property type="entry name" value="Flg_new"/>
    <property type="match status" value="1"/>
</dbReference>
<dbReference type="AlphaFoldDB" id="A0A9D1AJG8"/>
<dbReference type="InterPro" id="IPR042229">
    <property type="entry name" value="Listeria/Bacterioides_rpt_sf"/>
</dbReference>
<reference evidence="4" key="2">
    <citation type="journal article" date="2021" name="PeerJ">
        <title>Extensive microbial diversity within the chicken gut microbiome revealed by metagenomics and culture.</title>
        <authorList>
            <person name="Gilroy R."/>
            <person name="Ravi A."/>
            <person name="Getino M."/>
            <person name="Pursley I."/>
            <person name="Horton D.L."/>
            <person name="Alikhan N.F."/>
            <person name="Baker D."/>
            <person name="Gharbi K."/>
            <person name="Hall N."/>
            <person name="Watson M."/>
            <person name="Adriaenssens E.M."/>
            <person name="Foster-Nyarko E."/>
            <person name="Jarju S."/>
            <person name="Secka A."/>
            <person name="Antonio M."/>
            <person name="Oren A."/>
            <person name="Chaudhuri R.R."/>
            <person name="La Ragione R."/>
            <person name="Hildebrand F."/>
            <person name="Pallen M.J."/>
        </authorList>
    </citation>
    <scope>NUCLEOTIDE SEQUENCE</scope>
    <source>
        <strain evidence="4">CHK184-25365</strain>
    </source>
</reference>
<feature type="signal peptide" evidence="2">
    <location>
        <begin position="1"/>
        <end position="29"/>
    </location>
</feature>
<comment type="subcellular location">
    <subcellularLocation>
        <location evidence="1">Cell envelope</location>
    </subcellularLocation>
</comment>
<evidence type="ECO:0000256" key="2">
    <source>
        <dbReference type="SAM" id="SignalP"/>
    </source>
</evidence>
<dbReference type="InterPro" id="IPR013378">
    <property type="entry name" value="InlB-like_B-rpt"/>
</dbReference>
<protein>
    <submittedName>
        <fullName evidence="4">VWA domain-containing protein</fullName>
    </submittedName>
</protein>
<organism evidence="4 5">
    <name type="scientific">Candidatus Egerieicola pullicola</name>
    <dbReference type="NCBI Taxonomy" id="2840775"/>
    <lineage>
        <taxon>Bacteria</taxon>
        <taxon>Bacillati</taxon>
        <taxon>Bacillota</taxon>
        <taxon>Clostridia</taxon>
        <taxon>Eubacteriales</taxon>
        <taxon>Oscillospiraceae</taxon>
        <taxon>Oscillospiraceae incertae sedis</taxon>
        <taxon>Candidatus Egerieicola</taxon>
    </lineage>
</organism>
<evidence type="ECO:0000256" key="1">
    <source>
        <dbReference type="ARBA" id="ARBA00004196"/>
    </source>
</evidence>
<evidence type="ECO:0000259" key="3">
    <source>
        <dbReference type="Pfam" id="PF13519"/>
    </source>
</evidence>
<dbReference type="GO" id="GO:0030313">
    <property type="term" value="C:cell envelope"/>
    <property type="evidence" value="ECO:0007669"/>
    <property type="project" value="UniProtKB-SubCell"/>
</dbReference>